<sequence length="92" mass="10201">MKIFCVFLLSVMLLVSSTTAQAPDSDFLLSSVSAQDPQDSQFLDRAKRWGGWGRRGGWGRGRWGGGGWGRGRWGGGGWGRRGWGGRRWGWGR</sequence>
<organism evidence="2 3">
    <name type="scientific">Steinernema glaseri</name>
    <dbReference type="NCBI Taxonomy" id="37863"/>
    <lineage>
        <taxon>Eukaryota</taxon>
        <taxon>Metazoa</taxon>
        <taxon>Ecdysozoa</taxon>
        <taxon>Nematoda</taxon>
        <taxon>Chromadorea</taxon>
        <taxon>Rhabditida</taxon>
        <taxon>Tylenchina</taxon>
        <taxon>Panagrolaimomorpha</taxon>
        <taxon>Strongyloidoidea</taxon>
        <taxon>Steinernematidae</taxon>
        <taxon>Steinernema</taxon>
    </lineage>
</organism>
<proteinExistence type="predicted"/>
<dbReference type="AlphaFoldDB" id="A0A1I8A796"/>
<name>A0A1I8A796_9BILA</name>
<evidence type="ECO:0000256" key="1">
    <source>
        <dbReference type="SAM" id="SignalP"/>
    </source>
</evidence>
<evidence type="ECO:0000313" key="2">
    <source>
        <dbReference type="Proteomes" id="UP000095287"/>
    </source>
</evidence>
<dbReference type="Proteomes" id="UP000095287">
    <property type="component" value="Unplaced"/>
</dbReference>
<feature type="signal peptide" evidence="1">
    <location>
        <begin position="1"/>
        <end position="20"/>
    </location>
</feature>
<dbReference type="InterPro" id="IPR010800">
    <property type="entry name" value="GRP"/>
</dbReference>
<keyword evidence="1" id="KW-0732">Signal</keyword>
<feature type="chain" id="PRO_5009314265" evidence="1">
    <location>
        <begin position="21"/>
        <end position="92"/>
    </location>
</feature>
<dbReference type="Pfam" id="PF07172">
    <property type="entry name" value="GRP"/>
    <property type="match status" value="1"/>
</dbReference>
<accession>A0A1I8A796</accession>
<reference evidence="3" key="1">
    <citation type="submission" date="2016-11" db="UniProtKB">
        <authorList>
            <consortium name="WormBaseParasite"/>
        </authorList>
    </citation>
    <scope>IDENTIFICATION</scope>
</reference>
<evidence type="ECO:0000313" key="3">
    <source>
        <dbReference type="WBParaSite" id="L893_g33395.t1"/>
    </source>
</evidence>
<protein>
    <submittedName>
        <fullName evidence="3">Neuropeptide-like protein 32</fullName>
    </submittedName>
</protein>
<keyword evidence="2" id="KW-1185">Reference proteome</keyword>
<dbReference type="WBParaSite" id="L893_g33395.t1">
    <property type="protein sequence ID" value="L893_g33395.t1"/>
    <property type="gene ID" value="L893_g33395"/>
</dbReference>